<feature type="domain" description="HAT C-terminal dimerisation" evidence="1">
    <location>
        <begin position="18"/>
        <end position="76"/>
    </location>
</feature>
<protein>
    <recommendedName>
        <fullName evidence="1">HAT C-terminal dimerisation domain-containing protein</fullName>
    </recommendedName>
</protein>
<gene>
    <name evidence="2" type="ORF">LSAT_V11C900485060</name>
</gene>
<name>A0A9R1UH85_LACSA</name>
<organism evidence="2 3">
    <name type="scientific">Lactuca sativa</name>
    <name type="common">Garden lettuce</name>
    <dbReference type="NCBI Taxonomy" id="4236"/>
    <lineage>
        <taxon>Eukaryota</taxon>
        <taxon>Viridiplantae</taxon>
        <taxon>Streptophyta</taxon>
        <taxon>Embryophyta</taxon>
        <taxon>Tracheophyta</taxon>
        <taxon>Spermatophyta</taxon>
        <taxon>Magnoliopsida</taxon>
        <taxon>eudicotyledons</taxon>
        <taxon>Gunneridae</taxon>
        <taxon>Pentapetalae</taxon>
        <taxon>asterids</taxon>
        <taxon>campanulids</taxon>
        <taxon>Asterales</taxon>
        <taxon>Asteraceae</taxon>
        <taxon>Cichorioideae</taxon>
        <taxon>Cichorieae</taxon>
        <taxon>Lactucinae</taxon>
        <taxon>Lactuca</taxon>
    </lineage>
</organism>
<accession>A0A9R1UH85</accession>
<dbReference type="InterPro" id="IPR008906">
    <property type="entry name" value="HATC_C_dom"/>
</dbReference>
<dbReference type="EMBL" id="NBSK02000009">
    <property type="protein sequence ID" value="KAJ0187141.1"/>
    <property type="molecule type" value="Genomic_DNA"/>
</dbReference>
<evidence type="ECO:0000313" key="3">
    <source>
        <dbReference type="Proteomes" id="UP000235145"/>
    </source>
</evidence>
<dbReference type="Pfam" id="PF05699">
    <property type="entry name" value="Dimer_Tnp_hAT"/>
    <property type="match status" value="1"/>
</dbReference>
<proteinExistence type="predicted"/>
<dbReference type="PANTHER" id="PTHR45749">
    <property type="match status" value="1"/>
</dbReference>
<comment type="caution">
    <text evidence="2">The sequence shown here is derived from an EMBL/GenBank/DDBJ whole genome shotgun (WGS) entry which is preliminary data.</text>
</comment>
<dbReference type="AlphaFoldDB" id="A0A9R1UH85"/>
<keyword evidence="3" id="KW-1185">Reference proteome</keyword>
<reference evidence="2 3" key="1">
    <citation type="journal article" date="2017" name="Nat. Commun.">
        <title>Genome assembly with in vitro proximity ligation data and whole-genome triplication in lettuce.</title>
        <authorList>
            <person name="Reyes-Chin-Wo S."/>
            <person name="Wang Z."/>
            <person name="Yang X."/>
            <person name="Kozik A."/>
            <person name="Arikit S."/>
            <person name="Song C."/>
            <person name="Xia L."/>
            <person name="Froenicke L."/>
            <person name="Lavelle D.O."/>
            <person name="Truco M.J."/>
            <person name="Xia R."/>
            <person name="Zhu S."/>
            <person name="Xu C."/>
            <person name="Xu H."/>
            <person name="Xu X."/>
            <person name="Cox K."/>
            <person name="Korf I."/>
            <person name="Meyers B.C."/>
            <person name="Michelmore R.W."/>
        </authorList>
    </citation>
    <scope>NUCLEOTIDE SEQUENCE [LARGE SCALE GENOMIC DNA]</scope>
    <source>
        <strain evidence="3">cv. Salinas</strain>
        <tissue evidence="2">Seedlings</tissue>
    </source>
</reference>
<dbReference type="GO" id="GO:0046983">
    <property type="term" value="F:protein dimerization activity"/>
    <property type="evidence" value="ECO:0007669"/>
    <property type="project" value="InterPro"/>
</dbReference>
<evidence type="ECO:0000313" key="2">
    <source>
        <dbReference type="EMBL" id="KAJ0187141.1"/>
    </source>
</evidence>
<evidence type="ECO:0000259" key="1">
    <source>
        <dbReference type="Pfam" id="PF05699"/>
    </source>
</evidence>
<dbReference type="PANTHER" id="PTHR45749:SF35">
    <property type="entry name" value="AC-LIKE TRANSPOSASE-RELATED"/>
    <property type="match status" value="1"/>
</dbReference>
<dbReference type="Proteomes" id="UP000235145">
    <property type="component" value="Unassembled WGS sequence"/>
</dbReference>
<sequence length="206" mass="23806">MTLPNDIISALEILDCVKVVDCYPNTFITYNILLTIHVTIASAEKSFSKLKLLKNYLRSLTSQEMLNGLAMLCIDKHMLDKIDLDRLKSVSEGFQYKVKKSTKDMFEVVSYMDNYDWRIRATKHNTTDTIQVRDPEESFLRLPLYCYNFKKKNPWTVTHIKTSDATNLNIFFMTISCAVQAFQRCLHPIIIIDGAHLKGKYLGTSF</sequence>